<dbReference type="GO" id="GO:0051301">
    <property type="term" value="P:cell division"/>
    <property type="evidence" value="ECO:0007669"/>
    <property type="project" value="UniProtKB-KW"/>
</dbReference>
<dbReference type="Pfam" id="PF08245">
    <property type="entry name" value="Mur_ligase_M"/>
    <property type="match status" value="1"/>
</dbReference>
<evidence type="ECO:0000259" key="13">
    <source>
        <dbReference type="Pfam" id="PF02875"/>
    </source>
</evidence>
<dbReference type="GO" id="GO:0071555">
    <property type="term" value="P:cell wall organization"/>
    <property type="evidence" value="ECO:0007669"/>
    <property type="project" value="UniProtKB-KW"/>
</dbReference>
<keyword evidence="8 10" id="KW-0131">Cell cycle</keyword>
<dbReference type="SUPFAM" id="SSF53623">
    <property type="entry name" value="MurD-like peptide ligases, catalytic domain"/>
    <property type="match status" value="1"/>
</dbReference>
<evidence type="ECO:0000256" key="2">
    <source>
        <dbReference type="ARBA" id="ARBA00022598"/>
    </source>
</evidence>
<evidence type="ECO:0000256" key="10">
    <source>
        <dbReference type="HAMAP-Rule" id="MF_02019"/>
    </source>
</evidence>
<sequence length="483" mass="50538">MMLSLREAAQALKAKLLASDSQLTFSRVTTDSRDIRAGDLFVALKGERFDAHDFVPAAFAQGAVAAIVQNDSQPAEQAPAAGNCIVVKDTLAALGELAKYWRAKHAHIPLVGVTGSNGKTSVKEMLASICNVASGGEQTATNESWVHATKGNLNNHIGLPLTVLGIQPEHRYVIAEMGMNHFGEIDYLTHIAQPDVALVNNAGAAHLEALGSVAGVAQAKGEIFAGLVANGTAIINADDEFAPLWHQLAAPHAITTFGFNGEVSATALVLSATGSQFVLKTAHGEVAVQLAVPGEHNVRNALAAAAAALAVGVSLEHVAQGLQRWAGVKGRLQAKTAFNGAAILDDTYNANLDSMKAAIDVLAAIGQQGKPTILVLGDIGEVGDSAEHCHREVGRYASERQINHVVAMGTDMQYAVEAFNQAAGTLRAQHCSDHAAAIAAVRALMTPDSQILVKGSRFMRMETVVEGLIAQDLDNKQGAQPCC</sequence>
<keyword evidence="1 10" id="KW-0963">Cytoplasm</keyword>
<evidence type="ECO:0000256" key="4">
    <source>
        <dbReference type="ARBA" id="ARBA00022741"/>
    </source>
</evidence>
<dbReference type="InterPro" id="IPR036615">
    <property type="entry name" value="Mur_ligase_C_dom_sf"/>
</dbReference>
<dbReference type="Gene3D" id="3.90.190.20">
    <property type="entry name" value="Mur ligase, C-terminal domain"/>
    <property type="match status" value="1"/>
</dbReference>
<organism evidence="15">
    <name type="scientific">Chitinibacter mangrovi</name>
    <dbReference type="NCBI Taxonomy" id="3153927"/>
    <lineage>
        <taxon>Bacteria</taxon>
        <taxon>Pseudomonadati</taxon>
        <taxon>Pseudomonadota</taxon>
        <taxon>Betaproteobacteria</taxon>
        <taxon>Neisseriales</taxon>
        <taxon>Chitinibacteraceae</taxon>
        <taxon>Chitinibacter</taxon>
    </lineage>
</organism>
<name>A0AAU7F6U0_9NEIS</name>
<dbReference type="RefSeq" id="WP_348943823.1">
    <property type="nucleotide sequence ID" value="NZ_CP157355.1"/>
</dbReference>
<dbReference type="PANTHER" id="PTHR43024">
    <property type="entry name" value="UDP-N-ACETYLMURAMOYL-TRIPEPTIDE--D-ALANYL-D-ALANINE LIGASE"/>
    <property type="match status" value="1"/>
</dbReference>
<protein>
    <recommendedName>
        <fullName evidence="10 11">UDP-N-acetylmuramoyl-tripeptide--D-alanyl-D-alanine ligase</fullName>
        <ecNumber evidence="10 11">6.3.2.10</ecNumber>
    </recommendedName>
    <alternativeName>
        <fullName evidence="10">D-alanyl-D-alanine-adding enzyme</fullName>
    </alternativeName>
</protein>
<feature type="domain" description="Mur ligase central" evidence="14">
    <location>
        <begin position="113"/>
        <end position="308"/>
    </location>
</feature>
<dbReference type="HAMAP" id="MF_02019">
    <property type="entry name" value="MurF"/>
    <property type="match status" value="1"/>
</dbReference>
<dbReference type="EMBL" id="CP157355">
    <property type="protein sequence ID" value="XBL99395.1"/>
    <property type="molecule type" value="Genomic_DNA"/>
</dbReference>
<dbReference type="EC" id="6.3.2.10" evidence="10 11"/>
<gene>
    <name evidence="10 15" type="primary">murF</name>
    <name evidence="15" type="ORF">ABHF33_09965</name>
</gene>
<dbReference type="AlphaFoldDB" id="A0AAU7F6U0"/>
<dbReference type="PANTHER" id="PTHR43024:SF1">
    <property type="entry name" value="UDP-N-ACETYLMURAMOYL-TRIPEPTIDE--D-ALANYL-D-ALANINE LIGASE"/>
    <property type="match status" value="1"/>
</dbReference>
<evidence type="ECO:0000256" key="8">
    <source>
        <dbReference type="ARBA" id="ARBA00023306"/>
    </source>
</evidence>
<dbReference type="InterPro" id="IPR035911">
    <property type="entry name" value="MurE/MurF_N"/>
</dbReference>
<comment type="similarity">
    <text evidence="10">Belongs to the MurCDEF family. MurF subfamily.</text>
</comment>
<dbReference type="InterPro" id="IPR013221">
    <property type="entry name" value="Mur_ligase_cen"/>
</dbReference>
<keyword evidence="2 10" id="KW-0436">Ligase</keyword>
<keyword evidence="9 10" id="KW-0961">Cell wall biogenesis/degradation</keyword>
<comment type="subcellular location">
    <subcellularLocation>
        <location evidence="10 11">Cytoplasm</location>
    </subcellularLocation>
</comment>
<evidence type="ECO:0000256" key="5">
    <source>
        <dbReference type="ARBA" id="ARBA00022840"/>
    </source>
</evidence>
<dbReference type="NCBIfam" id="TIGR01143">
    <property type="entry name" value="murF"/>
    <property type="match status" value="1"/>
</dbReference>
<evidence type="ECO:0000256" key="9">
    <source>
        <dbReference type="ARBA" id="ARBA00023316"/>
    </source>
</evidence>
<evidence type="ECO:0000256" key="6">
    <source>
        <dbReference type="ARBA" id="ARBA00022960"/>
    </source>
</evidence>
<accession>A0AAU7F6U0</accession>
<evidence type="ECO:0000256" key="7">
    <source>
        <dbReference type="ARBA" id="ARBA00022984"/>
    </source>
</evidence>
<dbReference type="GO" id="GO:0005524">
    <property type="term" value="F:ATP binding"/>
    <property type="evidence" value="ECO:0007669"/>
    <property type="project" value="UniProtKB-UniRule"/>
</dbReference>
<keyword evidence="3 10" id="KW-0132">Cell division</keyword>
<dbReference type="GO" id="GO:0047480">
    <property type="term" value="F:UDP-N-acetylmuramoyl-tripeptide-D-alanyl-D-alanine ligase activity"/>
    <property type="evidence" value="ECO:0007669"/>
    <property type="project" value="UniProtKB-UniRule"/>
</dbReference>
<dbReference type="GO" id="GO:0008360">
    <property type="term" value="P:regulation of cell shape"/>
    <property type="evidence" value="ECO:0007669"/>
    <property type="project" value="UniProtKB-KW"/>
</dbReference>
<dbReference type="Pfam" id="PF01225">
    <property type="entry name" value="Mur_ligase"/>
    <property type="match status" value="1"/>
</dbReference>
<dbReference type="Gene3D" id="3.40.1190.10">
    <property type="entry name" value="Mur-like, catalytic domain"/>
    <property type="match status" value="1"/>
</dbReference>
<evidence type="ECO:0000256" key="1">
    <source>
        <dbReference type="ARBA" id="ARBA00022490"/>
    </source>
</evidence>
<keyword evidence="7 10" id="KW-0573">Peptidoglycan synthesis</keyword>
<keyword evidence="5 10" id="KW-0067">ATP-binding</keyword>
<evidence type="ECO:0000256" key="3">
    <source>
        <dbReference type="ARBA" id="ARBA00022618"/>
    </source>
</evidence>
<reference evidence="15" key="1">
    <citation type="submission" date="2024-05" db="EMBL/GenBank/DDBJ databases">
        <authorList>
            <person name="Yang L."/>
            <person name="Pan L."/>
        </authorList>
    </citation>
    <scope>NUCLEOTIDE SEQUENCE</scope>
    <source>
        <strain evidence="15">FCG-7</strain>
    </source>
</reference>
<dbReference type="SUPFAM" id="SSF53244">
    <property type="entry name" value="MurD-like peptide ligases, peptide-binding domain"/>
    <property type="match status" value="1"/>
</dbReference>
<dbReference type="SUPFAM" id="SSF63418">
    <property type="entry name" value="MurE/MurF N-terminal domain"/>
    <property type="match status" value="1"/>
</dbReference>
<evidence type="ECO:0000259" key="14">
    <source>
        <dbReference type="Pfam" id="PF08245"/>
    </source>
</evidence>
<dbReference type="Pfam" id="PF02875">
    <property type="entry name" value="Mur_ligase_C"/>
    <property type="match status" value="1"/>
</dbReference>
<proteinExistence type="inferred from homology"/>
<dbReference type="InterPro" id="IPR036565">
    <property type="entry name" value="Mur-like_cat_sf"/>
</dbReference>
<dbReference type="Gene3D" id="3.40.1390.10">
    <property type="entry name" value="MurE/MurF, N-terminal domain"/>
    <property type="match status" value="1"/>
</dbReference>
<feature type="binding site" evidence="10">
    <location>
        <begin position="115"/>
        <end position="121"/>
    </location>
    <ligand>
        <name>ATP</name>
        <dbReference type="ChEBI" id="CHEBI:30616"/>
    </ligand>
</feature>
<evidence type="ECO:0000259" key="12">
    <source>
        <dbReference type="Pfam" id="PF01225"/>
    </source>
</evidence>
<comment type="catalytic activity">
    <reaction evidence="10 11">
        <text>D-alanyl-D-alanine + UDP-N-acetyl-alpha-D-muramoyl-L-alanyl-gamma-D-glutamyl-meso-2,6-diaminopimelate + ATP = UDP-N-acetyl-alpha-D-muramoyl-L-alanyl-gamma-D-glutamyl-meso-2,6-diaminopimeloyl-D-alanyl-D-alanine + ADP + phosphate + H(+)</text>
        <dbReference type="Rhea" id="RHEA:28374"/>
        <dbReference type="ChEBI" id="CHEBI:15378"/>
        <dbReference type="ChEBI" id="CHEBI:30616"/>
        <dbReference type="ChEBI" id="CHEBI:43474"/>
        <dbReference type="ChEBI" id="CHEBI:57822"/>
        <dbReference type="ChEBI" id="CHEBI:61386"/>
        <dbReference type="ChEBI" id="CHEBI:83905"/>
        <dbReference type="ChEBI" id="CHEBI:456216"/>
        <dbReference type="EC" id="6.3.2.10"/>
    </reaction>
</comment>
<feature type="domain" description="Mur ligase N-terminal catalytic" evidence="12">
    <location>
        <begin position="26"/>
        <end position="101"/>
    </location>
</feature>
<feature type="domain" description="Mur ligase C-terminal" evidence="13">
    <location>
        <begin position="330"/>
        <end position="457"/>
    </location>
</feature>
<dbReference type="InterPro" id="IPR004101">
    <property type="entry name" value="Mur_ligase_C"/>
</dbReference>
<dbReference type="GO" id="GO:0009252">
    <property type="term" value="P:peptidoglycan biosynthetic process"/>
    <property type="evidence" value="ECO:0007669"/>
    <property type="project" value="UniProtKB-UniRule"/>
</dbReference>
<comment type="pathway">
    <text evidence="10 11">Cell wall biogenesis; peptidoglycan biosynthesis.</text>
</comment>
<evidence type="ECO:0000256" key="11">
    <source>
        <dbReference type="RuleBase" id="RU004136"/>
    </source>
</evidence>
<dbReference type="InterPro" id="IPR051046">
    <property type="entry name" value="MurCDEF_CellWall_CoF430Synth"/>
</dbReference>
<evidence type="ECO:0000313" key="15">
    <source>
        <dbReference type="EMBL" id="XBL99395.1"/>
    </source>
</evidence>
<dbReference type="InterPro" id="IPR000713">
    <property type="entry name" value="Mur_ligase_N"/>
</dbReference>
<dbReference type="GO" id="GO:0005737">
    <property type="term" value="C:cytoplasm"/>
    <property type="evidence" value="ECO:0007669"/>
    <property type="project" value="UniProtKB-SubCell"/>
</dbReference>
<dbReference type="InterPro" id="IPR005863">
    <property type="entry name" value="UDP-N-AcMur_synth"/>
</dbReference>
<keyword evidence="6 10" id="KW-0133">Cell shape</keyword>
<keyword evidence="4 10" id="KW-0547">Nucleotide-binding</keyword>
<comment type="function">
    <text evidence="10 11">Involved in cell wall formation. Catalyzes the final step in the synthesis of UDP-N-acetylmuramoyl-pentapeptide, the precursor of murein.</text>
</comment>
<dbReference type="KEGG" id="cmav:ABHF33_09965"/>